<dbReference type="GO" id="GO:0004843">
    <property type="term" value="F:cysteine-type deubiquitinase activity"/>
    <property type="evidence" value="ECO:0007669"/>
    <property type="project" value="InterPro"/>
</dbReference>
<dbReference type="SMART" id="SM00232">
    <property type="entry name" value="JAB_MPN"/>
    <property type="match status" value="1"/>
</dbReference>
<keyword evidence="6" id="KW-0862">Zinc</keyword>
<evidence type="ECO:0000256" key="7">
    <source>
        <dbReference type="ARBA" id="ARBA00023049"/>
    </source>
</evidence>
<dbReference type="InterPro" id="IPR037518">
    <property type="entry name" value="MPN"/>
</dbReference>
<evidence type="ECO:0000259" key="8">
    <source>
        <dbReference type="PROSITE" id="PS50249"/>
    </source>
</evidence>
<dbReference type="InterPro" id="IPR000555">
    <property type="entry name" value="JAMM/MPN+_dom"/>
</dbReference>
<evidence type="ECO:0000313" key="9">
    <source>
        <dbReference type="Proteomes" id="UP000515204"/>
    </source>
</evidence>
<sequence length="257" mass="29286">MDEFPLLKVELQADVYMVCLQHALSTENFEVMGLLIGNFAHGVAKISAVIILRRLDKKKDRVEISSEQLLKAAAEAERLTVELNRPMRVLGWYHSHPHITVCPSHVDVRTQATYQTMDHSFVGLIFSVFSESKDSKEHEIFLNCFQSSSITGMGEAIDVPLEIIHTDDIADRCLKTMTDLSKILVQEEEDMAETCKDHPDVLATIHNNAVRTRALIHITDIITKPLIQTFEKRIILNKLRAAHLRNKLKELREMYDG</sequence>
<dbReference type="PROSITE" id="PS50249">
    <property type="entry name" value="MPN"/>
    <property type="match status" value="1"/>
</dbReference>
<dbReference type="RefSeq" id="XP_014471762.1">
    <property type="nucleotide sequence ID" value="XM_014616276.1"/>
</dbReference>
<evidence type="ECO:0000256" key="2">
    <source>
        <dbReference type="ARBA" id="ARBA00022670"/>
    </source>
</evidence>
<organism evidence="9 10">
    <name type="scientific">Dinoponera quadriceps</name>
    <name type="common">South American ant</name>
    <dbReference type="NCBI Taxonomy" id="609295"/>
    <lineage>
        <taxon>Eukaryota</taxon>
        <taxon>Metazoa</taxon>
        <taxon>Ecdysozoa</taxon>
        <taxon>Arthropoda</taxon>
        <taxon>Hexapoda</taxon>
        <taxon>Insecta</taxon>
        <taxon>Pterygota</taxon>
        <taxon>Neoptera</taxon>
        <taxon>Endopterygota</taxon>
        <taxon>Hymenoptera</taxon>
        <taxon>Apocrita</taxon>
        <taxon>Aculeata</taxon>
        <taxon>Formicoidea</taxon>
        <taxon>Formicidae</taxon>
        <taxon>Ponerinae</taxon>
        <taxon>Ponerini</taxon>
        <taxon>Dinoponera</taxon>
    </lineage>
</organism>
<dbReference type="GO" id="GO:0008237">
    <property type="term" value="F:metallopeptidase activity"/>
    <property type="evidence" value="ECO:0007669"/>
    <property type="project" value="UniProtKB-KW"/>
</dbReference>
<keyword evidence="5" id="KW-0378">Hydrolase</keyword>
<dbReference type="Proteomes" id="UP000515204">
    <property type="component" value="Unplaced"/>
</dbReference>
<accession>A0A6P3X0P7</accession>
<proteinExistence type="inferred from homology"/>
<reference evidence="10 11" key="1">
    <citation type="submission" date="2025-04" db="UniProtKB">
        <authorList>
            <consortium name="RefSeq"/>
        </authorList>
    </citation>
    <scope>IDENTIFICATION</scope>
</reference>
<evidence type="ECO:0000313" key="12">
    <source>
        <dbReference type="RefSeq" id="XP_014471764.1"/>
    </source>
</evidence>
<dbReference type="AlphaFoldDB" id="A0A6P3X0P7"/>
<dbReference type="GO" id="GO:0070536">
    <property type="term" value="P:protein K63-linked deubiquitination"/>
    <property type="evidence" value="ECO:0007669"/>
    <property type="project" value="InterPro"/>
</dbReference>
<evidence type="ECO:0000256" key="6">
    <source>
        <dbReference type="ARBA" id="ARBA00022833"/>
    </source>
</evidence>
<dbReference type="InterPro" id="IPR040749">
    <property type="entry name" value="BRCC36_C"/>
</dbReference>
<keyword evidence="2" id="KW-0645">Protease</keyword>
<dbReference type="GO" id="GO:0006508">
    <property type="term" value="P:proteolysis"/>
    <property type="evidence" value="ECO:0007669"/>
    <property type="project" value="UniProtKB-KW"/>
</dbReference>
<dbReference type="GO" id="GO:0070531">
    <property type="term" value="C:BRCA1-A complex"/>
    <property type="evidence" value="ECO:0007669"/>
    <property type="project" value="InterPro"/>
</dbReference>
<dbReference type="Pfam" id="PF01398">
    <property type="entry name" value="JAB"/>
    <property type="match status" value="1"/>
</dbReference>
<evidence type="ECO:0000256" key="4">
    <source>
        <dbReference type="ARBA" id="ARBA00022786"/>
    </source>
</evidence>
<dbReference type="RefSeq" id="XP_014471763.1">
    <property type="nucleotide sequence ID" value="XM_014616277.1"/>
</dbReference>
<dbReference type="Pfam" id="PF18110">
    <property type="entry name" value="BRCC36_C"/>
    <property type="match status" value="1"/>
</dbReference>
<dbReference type="GO" id="GO:0046872">
    <property type="term" value="F:metal ion binding"/>
    <property type="evidence" value="ECO:0007669"/>
    <property type="project" value="UniProtKB-KW"/>
</dbReference>
<keyword evidence="9" id="KW-1185">Reference proteome</keyword>
<dbReference type="RefSeq" id="XP_014471764.1">
    <property type="nucleotide sequence ID" value="XM_014616278.1"/>
</dbReference>
<dbReference type="OrthoDB" id="446074at2759"/>
<dbReference type="InterPro" id="IPR033860">
    <property type="entry name" value="MPN_BRCC36"/>
</dbReference>
<dbReference type="GO" id="GO:0006281">
    <property type="term" value="P:DNA repair"/>
    <property type="evidence" value="ECO:0007669"/>
    <property type="project" value="InterPro"/>
</dbReference>
<evidence type="ECO:0000256" key="3">
    <source>
        <dbReference type="ARBA" id="ARBA00022723"/>
    </source>
</evidence>
<dbReference type="InterPro" id="IPR050242">
    <property type="entry name" value="JAMM_MPN+_peptidase_M67A"/>
</dbReference>
<keyword evidence="3" id="KW-0479">Metal-binding</keyword>
<feature type="domain" description="MPN" evidence="8">
    <location>
        <begin position="9"/>
        <end position="145"/>
    </location>
</feature>
<dbReference type="KEGG" id="dqu:106742917"/>
<comment type="similarity">
    <text evidence="1">Belongs to the peptidase M67A family. BRCC36 subfamily.</text>
</comment>
<dbReference type="PANTHER" id="PTHR10410">
    <property type="entry name" value="EUKARYOTIC TRANSLATION INITIATION FACTOR 3 -RELATED"/>
    <property type="match status" value="1"/>
</dbReference>
<name>A0A6P3X0P7_DINQU</name>
<gene>
    <name evidence="10 11 12" type="primary">LOC106742917</name>
</gene>
<evidence type="ECO:0000256" key="5">
    <source>
        <dbReference type="ARBA" id="ARBA00022801"/>
    </source>
</evidence>
<evidence type="ECO:0000313" key="10">
    <source>
        <dbReference type="RefSeq" id="XP_014471762.1"/>
    </source>
</evidence>
<dbReference type="Gene3D" id="3.40.140.10">
    <property type="entry name" value="Cytidine Deaminase, domain 2"/>
    <property type="match status" value="1"/>
</dbReference>
<dbReference type="CDD" id="cd08068">
    <property type="entry name" value="MPN_BRCC36"/>
    <property type="match status" value="1"/>
</dbReference>
<protein>
    <submittedName>
        <fullName evidence="10 11">Lys-63-specific deubiquitinase BRCC36-like</fullName>
    </submittedName>
</protein>
<keyword evidence="7" id="KW-0482">Metalloprotease</keyword>
<evidence type="ECO:0000256" key="1">
    <source>
        <dbReference type="ARBA" id="ARBA00008021"/>
    </source>
</evidence>
<evidence type="ECO:0000313" key="11">
    <source>
        <dbReference type="RefSeq" id="XP_014471763.1"/>
    </source>
</evidence>
<keyword evidence="4" id="KW-0833">Ubl conjugation pathway</keyword>
<dbReference type="GeneID" id="106742917"/>
<dbReference type="GO" id="GO:0070552">
    <property type="term" value="C:BRISC complex"/>
    <property type="evidence" value="ECO:0007669"/>
    <property type="project" value="InterPro"/>
</dbReference>
<dbReference type="SUPFAM" id="SSF102712">
    <property type="entry name" value="JAB1/MPN domain"/>
    <property type="match status" value="1"/>
</dbReference>